<name>M7S3Y3_SALDU</name>
<protein>
    <submittedName>
        <fullName evidence="1">Uncharacterized protein</fullName>
    </submittedName>
</protein>
<evidence type="ECO:0000313" key="2">
    <source>
        <dbReference type="Proteomes" id="UP000013259"/>
    </source>
</evidence>
<dbReference type="PATRIC" id="fig|1192688.3.peg.1841"/>
<proteinExistence type="predicted"/>
<gene>
    <name evidence="1" type="ORF">A670_01918</name>
</gene>
<organism evidence="1 2">
    <name type="scientific">Salmonella enterica subsp. enterica serovar Dublin str. UC16</name>
    <dbReference type="NCBI Taxonomy" id="1192688"/>
    <lineage>
        <taxon>Bacteria</taxon>
        <taxon>Pseudomonadati</taxon>
        <taxon>Pseudomonadota</taxon>
        <taxon>Gammaproteobacteria</taxon>
        <taxon>Enterobacterales</taxon>
        <taxon>Enterobacteriaceae</taxon>
        <taxon>Salmonella</taxon>
    </lineage>
</organism>
<dbReference type="Proteomes" id="UP000013259">
    <property type="component" value="Unassembled WGS sequence"/>
</dbReference>
<accession>M7S3Y3</accession>
<dbReference type="HOGENOM" id="CLU_2510763_0_0_6"/>
<reference evidence="1 2" key="1">
    <citation type="submission" date="2013-02" db="EMBL/GenBank/DDBJ databases">
        <authorList>
            <person name="McClelland M."/>
            <person name="Porwollik S."/>
            <person name="Desai P."/>
            <person name="Cheng P."/>
            <person name="Wollam A."/>
            <person name="Pepin K."/>
            <person name="Bhonagiri V."/>
            <person name="Fulton L."/>
            <person name="Fulton R."/>
            <person name="Delehaunty K."/>
            <person name="Fronick C."/>
            <person name="Godfrey J."/>
            <person name="Waligorski J."/>
            <person name="Appelbaum E."/>
            <person name="Tomlinson C."/>
            <person name="Warren W."/>
            <person name="Sodergren E."/>
            <person name="Weinstock G."/>
            <person name="Wilson R.K."/>
        </authorList>
    </citation>
    <scope>NUCLEOTIDE SEQUENCE [LARGE SCALE GENOMIC DNA]</scope>
    <source>
        <strain evidence="1 2">UC16</strain>
    </source>
</reference>
<dbReference type="AlphaFoldDB" id="M7S3Y3"/>
<evidence type="ECO:0000313" key="1">
    <source>
        <dbReference type="EMBL" id="EMR52876.1"/>
    </source>
</evidence>
<dbReference type="EMBL" id="APMR01000033">
    <property type="protein sequence ID" value="EMR52876.1"/>
    <property type="molecule type" value="Genomic_DNA"/>
</dbReference>
<comment type="caution">
    <text evidence="1">The sequence shown here is derived from an EMBL/GenBank/DDBJ whole genome shotgun (WGS) entry which is preliminary data.</text>
</comment>
<sequence>MPHSIIRVQNSDRRRNLFDAECCFWIEPACVQAGTIVLYANNAVGVNAGNIGMNQNVGYLLRRLRVKARLGEFIKRQRFQFIFFD</sequence>